<proteinExistence type="predicted"/>
<reference evidence="2 3" key="1">
    <citation type="journal article" date="2010" name="Nature">
        <title>The Ectocarpus genome and the independent evolution of multicellularity in brown algae.</title>
        <authorList>
            <person name="Cock J.M."/>
            <person name="Sterck L."/>
            <person name="Rouze P."/>
            <person name="Scornet D."/>
            <person name="Allen A.E."/>
            <person name="Amoutzias G."/>
            <person name="Anthouard V."/>
            <person name="Artiguenave F."/>
            <person name="Aury J.M."/>
            <person name="Badger J.H."/>
            <person name="Beszteri B."/>
            <person name="Billiau K."/>
            <person name="Bonnet E."/>
            <person name="Bothwell J.H."/>
            <person name="Bowler C."/>
            <person name="Boyen C."/>
            <person name="Brownlee C."/>
            <person name="Carrano C.J."/>
            <person name="Charrier B."/>
            <person name="Cho G.Y."/>
            <person name="Coelho S.M."/>
            <person name="Collen J."/>
            <person name="Corre E."/>
            <person name="Da Silva C."/>
            <person name="Delage L."/>
            <person name="Delaroque N."/>
            <person name="Dittami S.M."/>
            <person name="Doulbeau S."/>
            <person name="Elias M."/>
            <person name="Farnham G."/>
            <person name="Gachon C.M."/>
            <person name="Gschloessl B."/>
            <person name="Heesch S."/>
            <person name="Jabbari K."/>
            <person name="Jubin C."/>
            <person name="Kawai H."/>
            <person name="Kimura K."/>
            <person name="Kloareg B."/>
            <person name="Kupper F.C."/>
            <person name="Lang D."/>
            <person name="Le Bail A."/>
            <person name="Leblanc C."/>
            <person name="Lerouge P."/>
            <person name="Lohr M."/>
            <person name="Lopez P.J."/>
            <person name="Martens C."/>
            <person name="Maumus F."/>
            <person name="Michel G."/>
            <person name="Miranda-Saavedra D."/>
            <person name="Morales J."/>
            <person name="Moreau H."/>
            <person name="Motomura T."/>
            <person name="Nagasato C."/>
            <person name="Napoli C.A."/>
            <person name="Nelson D.R."/>
            <person name="Nyvall-Collen P."/>
            <person name="Peters A.F."/>
            <person name="Pommier C."/>
            <person name="Potin P."/>
            <person name="Poulain J."/>
            <person name="Quesneville H."/>
            <person name="Read B."/>
            <person name="Rensing S.A."/>
            <person name="Ritter A."/>
            <person name="Rousvoal S."/>
            <person name="Samanta M."/>
            <person name="Samson G."/>
            <person name="Schroeder D.C."/>
            <person name="Segurens B."/>
            <person name="Strittmatter M."/>
            <person name="Tonon T."/>
            <person name="Tregear J.W."/>
            <person name="Valentin K."/>
            <person name="von Dassow P."/>
            <person name="Yamagishi T."/>
            <person name="Van de Peer Y."/>
            <person name="Wincker P."/>
        </authorList>
    </citation>
    <scope>NUCLEOTIDE SEQUENCE [LARGE SCALE GENOMIC DNA]</scope>
    <source>
        <strain evidence="3">Ec32 / CCAP1310/4</strain>
    </source>
</reference>
<name>D7FQ19_ECTSI</name>
<dbReference type="InParanoid" id="D7FQ19"/>
<dbReference type="EMBL" id="FN648375">
    <property type="protein sequence ID" value="CBJ48351.1"/>
    <property type="molecule type" value="Genomic_DNA"/>
</dbReference>
<dbReference type="OrthoDB" id="5411518at2759"/>
<organism evidence="2 3">
    <name type="scientific">Ectocarpus siliculosus</name>
    <name type="common">Brown alga</name>
    <name type="synonym">Conferva siliculosa</name>
    <dbReference type="NCBI Taxonomy" id="2880"/>
    <lineage>
        <taxon>Eukaryota</taxon>
        <taxon>Sar</taxon>
        <taxon>Stramenopiles</taxon>
        <taxon>Ochrophyta</taxon>
        <taxon>PX clade</taxon>
        <taxon>Phaeophyceae</taxon>
        <taxon>Ectocarpales</taxon>
        <taxon>Ectocarpaceae</taxon>
        <taxon>Ectocarpus</taxon>
    </lineage>
</organism>
<protein>
    <submittedName>
        <fullName evidence="2">Uncharacterized protein</fullName>
    </submittedName>
</protein>
<evidence type="ECO:0000313" key="3">
    <source>
        <dbReference type="Proteomes" id="UP000002630"/>
    </source>
</evidence>
<gene>
    <name evidence="2" type="ORF">Esi_0002_0109</name>
</gene>
<dbReference type="AlphaFoldDB" id="D7FQ19"/>
<feature type="region of interest" description="Disordered" evidence="1">
    <location>
        <begin position="20"/>
        <end position="56"/>
    </location>
</feature>
<keyword evidence="3" id="KW-1185">Reference proteome</keyword>
<dbReference type="EMBL" id="FN649727">
    <property type="protein sequence ID" value="CBJ48351.1"/>
    <property type="molecule type" value="Genomic_DNA"/>
</dbReference>
<accession>D7FQ19</accession>
<dbReference type="PANTHER" id="PTHR39290">
    <property type="entry name" value="C3H1-TYPE DOMAIN-CONTAINING PROTEIN-RELATED"/>
    <property type="match status" value="1"/>
</dbReference>
<dbReference type="PANTHER" id="PTHR39290:SF6">
    <property type="entry name" value="S-ADENOSYL-L-METHIONINE-DEPENDENT METHYLTRANSFERASES SUPERFAMILY PROTEIN"/>
    <property type="match status" value="1"/>
</dbReference>
<sequence>MSGALVRPALRQLPASMCRRLPPAASQPGLRSTTAVTPQRYHRNNSSRRRPSGGWDSMPLAPGASILLAVALCSVSTDSPAEAGWWPFSKRQPSSPFSNTIPRQAKKQRAKAEVQMRNYLAKMRMPVQELMAGLRKGEVTREEYDKRMSVFNDEVELATHRIIFGVSDPPDARRRYEAEHGNCRYTPEAIRLMSALSPLVEIGAGRGHWQRGLSEAGATVISFDKWATTPSSGNERGTTAGMPQIGRVLPGDEHALRLHRDKTLLLVYPPPGDMALRCLHEYRGDTLVYVGEGRGGANASDEFFDGLDAEWDVENILDLDPFPQCFERLFLLRRRQRTAVGASSQQDP</sequence>
<feature type="compositionally biased region" description="Basic residues" evidence="1">
    <location>
        <begin position="40"/>
        <end position="51"/>
    </location>
</feature>
<evidence type="ECO:0000313" key="2">
    <source>
        <dbReference type="EMBL" id="CBJ48351.1"/>
    </source>
</evidence>
<evidence type="ECO:0000256" key="1">
    <source>
        <dbReference type="SAM" id="MobiDB-lite"/>
    </source>
</evidence>
<dbReference type="Proteomes" id="UP000002630">
    <property type="component" value="Linkage Group LG02"/>
</dbReference>